<keyword evidence="3" id="KW-1185">Reference proteome</keyword>
<organism evidence="2 3">
    <name type="scientific">Alteromonas pelagimontana</name>
    <dbReference type="NCBI Taxonomy" id="1858656"/>
    <lineage>
        <taxon>Bacteria</taxon>
        <taxon>Pseudomonadati</taxon>
        <taxon>Pseudomonadota</taxon>
        <taxon>Gammaproteobacteria</taxon>
        <taxon>Alteromonadales</taxon>
        <taxon>Alteromonadaceae</taxon>
        <taxon>Alteromonas/Salinimonas group</taxon>
        <taxon>Alteromonas</taxon>
    </lineage>
</organism>
<reference evidence="2 3" key="2">
    <citation type="submission" date="2020-04" db="EMBL/GenBank/DDBJ databases">
        <title>Complete genome sequence of Alteromonas pelagimontana 5.12T.</title>
        <authorList>
            <person name="Sinha R.K."/>
            <person name="Krishnan K.P."/>
            <person name="Kurian J.P."/>
        </authorList>
    </citation>
    <scope>NUCLEOTIDE SEQUENCE [LARGE SCALE GENOMIC DNA]</scope>
    <source>
        <strain evidence="2 3">5.12</strain>
    </source>
</reference>
<accession>A0A6M4MFS5</accession>
<dbReference type="Pfam" id="PF20075">
    <property type="entry name" value="DUF6471"/>
    <property type="match status" value="1"/>
</dbReference>
<dbReference type="EMBL" id="CP052766">
    <property type="protein sequence ID" value="QJR82014.1"/>
    <property type="molecule type" value="Genomic_DNA"/>
</dbReference>
<dbReference type="InterPro" id="IPR045526">
    <property type="entry name" value="DUF6471"/>
</dbReference>
<sequence>MVVFIMTKNAWRQLVQRIVKSEMSLRGVKYQSLSERLLEVGVEQSADNLRNKVNKGIMGADLLLQILLVLNARPITVQGLQEILAELDAEKG</sequence>
<dbReference type="AlphaFoldDB" id="A0A6M4MFS5"/>
<dbReference type="Proteomes" id="UP000219285">
    <property type="component" value="Chromosome"/>
</dbReference>
<protein>
    <recommendedName>
        <fullName evidence="1">DUF6471 domain-containing protein</fullName>
    </recommendedName>
</protein>
<evidence type="ECO:0000259" key="1">
    <source>
        <dbReference type="Pfam" id="PF20075"/>
    </source>
</evidence>
<proteinExistence type="predicted"/>
<gene>
    <name evidence="2" type="ORF">CA267_015260</name>
</gene>
<dbReference type="OrthoDB" id="5638603at2"/>
<evidence type="ECO:0000313" key="3">
    <source>
        <dbReference type="Proteomes" id="UP000219285"/>
    </source>
</evidence>
<dbReference type="KEGG" id="apel:CA267_015260"/>
<feature type="domain" description="DUF6471" evidence="1">
    <location>
        <begin position="11"/>
        <end position="74"/>
    </location>
</feature>
<reference evidence="3" key="1">
    <citation type="submission" date="2014-12" db="EMBL/GenBank/DDBJ databases">
        <title>Complete genome sequence of a multi-drug resistant Klebsiella pneumoniae.</title>
        <authorList>
            <person name="Hua X."/>
            <person name="Chen Q."/>
            <person name="Li X."/>
            <person name="Feng Y."/>
            <person name="Ruan Z."/>
            <person name="Yu Y."/>
        </authorList>
    </citation>
    <scope>NUCLEOTIDE SEQUENCE [LARGE SCALE GENOMIC DNA]</scope>
    <source>
        <strain evidence="3">5.12</strain>
    </source>
</reference>
<evidence type="ECO:0000313" key="2">
    <source>
        <dbReference type="EMBL" id="QJR82014.1"/>
    </source>
</evidence>
<name>A0A6M4MFS5_9ALTE</name>